<sequence length="62" mass="7175">MSNLTATVKQEIDNMSREEMCRRWRFAPVGDLMFQDEAGDYFSARLKELGGFSPEISKKIGW</sequence>
<comment type="caution">
    <text evidence="1">The sequence shown here is derived from an EMBL/GenBank/DDBJ whole genome shotgun (WGS) entry which is preliminary data.</text>
</comment>
<organism evidence="1">
    <name type="scientific">marine sediment metagenome</name>
    <dbReference type="NCBI Taxonomy" id="412755"/>
    <lineage>
        <taxon>unclassified sequences</taxon>
        <taxon>metagenomes</taxon>
        <taxon>ecological metagenomes</taxon>
    </lineage>
</organism>
<reference evidence="1" key="1">
    <citation type="journal article" date="2015" name="Nature">
        <title>Complex archaea that bridge the gap between prokaryotes and eukaryotes.</title>
        <authorList>
            <person name="Spang A."/>
            <person name="Saw J.H."/>
            <person name="Jorgensen S.L."/>
            <person name="Zaremba-Niedzwiedzka K."/>
            <person name="Martijn J."/>
            <person name="Lind A.E."/>
            <person name="van Eijk R."/>
            <person name="Schleper C."/>
            <person name="Guy L."/>
            <person name="Ettema T.J."/>
        </authorList>
    </citation>
    <scope>NUCLEOTIDE SEQUENCE</scope>
</reference>
<protein>
    <submittedName>
        <fullName evidence="1">Uncharacterized protein</fullName>
    </submittedName>
</protein>
<name>A0A0F9ACF5_9ZZZZ</name>
<accession>A0A0F9ACF5</accession>
<dbReference type="EMBL" id="LAZR01046692">
    <property type="protein sequence ID" value="KKK95945.1"/>
    <property type="molecule type" value="Genomic_DNA"/>
</dbReference>
<evidence type="ECO:0000313" key="1">
    <source>
        <dbReference type="EMBL" id="KKK95945.1"/>
    </source>
</evidence>
<gene>
    <name evidence="1" type="ORF">LCGC14_2667720</name>
</gene>
<dbReference type="AlphaFoldDB" id="A0A0F9ACF5"/>
<proteinExistence type="predicted"/>